<reference evidence="8 9" key="1">
    <citation type="submission" date="2018-09" db="EMBL/GenBank/DDBJ databases">
        <title>Streptomyces sp. nov. DS1-2, an endophytic actinomycete isolated from roots of Dendrobium scabrilingue.</title>
        <authorList>
            <person name="Kuncharoen N."/>
            <person name="Kudo T."/>
            <person name="Ohkuma M."/>
            <person name="Yuki M."/>
            <person name="Tanasupawat S."/>
        </authorList>
    </citation>
    <scope>NUCLEOTIDE SEQUENCE [LARGE SCALE GENOMIC DNA]</scope>
    <source>
        <strain evidence="6 9">AZ1-7</strain>
        <strain evidence="7 8">DS1-2</strain>
    </source>
</reference>
<dbReference type="EMBL" id="RBDY01000042">
    <property type="protein sequence ID" value="RKN13944.1"/>
    <property type="molecule type" value="Genomic_DNA"/>
</dbReference>
<dbReference type="GO" id="GO:0046872">
    <property type="term" value="F:metal ion binding"/>
    <property type="evidence" value="ECO:0007669"/>
    <property type="project" value="UniProtKB-KW"/>
</dbReference>
<evidence type="ECO:0000256" key="1">
    <source>
        <dbReference type="ARBA" id="ARBA00007749"/>
    </source>
</evidence>
<comment type="similarity">
    <text evidence="1">Belongs to the metallo-beta-lactamase superfamily.</text>
</comment>
<comment type="caution">
    <text evidence="6">The sequence shown here is derived from an EMBL/GenBank/DDBJ whole genome shotgun (WGS) entry which is preliminary data.</text>
</comment>
<evidence type="ECO:0000256" key="4">
    <source>
        <dbReference type="ARBA" id="ARBA00022833"/>
    </source>
</evidence>
<dbReference type="SUPFAM" id="SSF56281">
    <property type="entry name" value="Metallo-hydrolase/oxidoreductase"/>
    <property type="match status" value="1"/>
</dbReference>
<sequence>MRVHHIDCGAMRPLGGRLIDDRPGLLRRGEMVTHCLLIDTGAQLVLVDTGLGTPSVDGARDWLGRGLVAAFRLGGDAGETAVARVRGLGHDPADVSDIVLTHGDGDHAGGLVDFPDANVHVFAEELRALSAPRTRLERTRYRRAHFAHRPRWIPYEDAGERWFGFEAVRALKGLPPEILLVPLAGHTRGHAGVAVDTGAGWLLHAGDSYFHRGELDATSPHCPPGIGLFQRMVESRRRERLANQRHLRELVHDHGDRVTVFSAHCADELDAFGGSRGAASA</sequence>
<evidence type="ECO:0000313" key="6">
    <source>
        <dbReference type="EMBL" id="RKN03862.1"/>
    </source>
</evidence>
<evidence type="ECO:0000256" key="3">
    <source>
        <dbReference type="ARBA" id="ARBA00022801"/>
    </source>
</evidence>
<dbReference type="PANTHER" id="PTHR42978:SF3">
    <property type="entry name" value="BLR3078 PROTEIN"/>
    <property type="match status" value="1"/>
</dbReference>
<dbReference type="Proteomes" id="UP000268652">
    <property type="component" value="Unassembled WGS sequence"/>
</dbReference>
<protein>
    <submittedName>
        <fullName evidence="6">MBL fold metallo-hydrolase</fullName>
    </submittedName>
</protein>
<accession>A0A3A9VTJ7</accession>
<dbReference type="Gene3D" id="3.60.15.10">
    <property type="entry name" value="Ribonuclease Z/Hydroxyacylglutathione hydrolase-like"/>
    <property type="match status" value="1"/>
</dbReference>
<evidence type="ECO:0000313" key="9">
    <source>
        <dbReference type="Proteomes" id="UP000275024"/>
    </source>
</evidence>
<evidence type="ECO:0000259" key="5">
    <source>
        <dbReference type="SMART" id="SM00849"/>
    </source>
</evidence>
<dbReference type="OrthoDB" id="3196337at2"/>
<dbReference type="InterPro" id="IPR051013">
    <property type="entry name" value="MBL_superfamily_lactonases"/>
</dbReference>
<dbReference type="Pfam" id="PF00753">
    <property type="entry name" value="Lactamase_B"/>
    <property type="match status" value="1"/>
</dbReference>
<organism evidence="6 9">
    <name type="scientific">Streptomyces radicis</name>
    <dbReference type="NCBI Taxonomy" id="1750517"/>
    <lineage>
        <taxon>Bacteria</taxon>
        <taxon>Bacillati</taxon>
        <taxon>Actinomycetota</taxon>
        <taxon>Actinomycetes</taxon>
        <taxon>Kitasatosporales</taxon>
        <taxon>Streptomycetaceae</taxon>
        <taxon>Streptomyces</taxon>
    </lineage>
</organism>
<evidence type="ECO:0000313" key="7">
    <source>
        <dbReference type="EMBL" id="RKN13944.1"/>
    </source>
</evidence>
<dbReference type="RefSeq" id="WP_120700456.1">
    <property type="nucleotide sequence ID" value="NZ_RBDX01000043.1"/>
</dbReference>
<evidence type="ECO:0000313" key="8">
    <source>
        <dbReference type="Proteomes" id="UP000268652"/>
    </source>
</evidence>
<dbReference type="AlphaFoldDB" id="A0A3A9VTJ7"/>
<keyword evidence="3 6" id="KW-0378">Hydrolase</keyword>
<dbReference type="CDD" id="cd07742">
    <property type="entry name" value="metallo-hydrolase-like_MBL-fold"/>
    <property type="match status" value="1"/>
</dbReference>
<dbReference type="PANTHER" id="PTHR42978">
    <property type="entry name" value="QUORUM-QUENCHING LACTONASE YTNP-RELATED-RELATED"/>
    <property type="match status" value="1"/>
</dbReference>
<dbReference type="InterPro" id="IPR001279">
    <property type="entry name" value="Metallo-B-lactamas"/>
</dbReference>
<keyword evidence="4" id="KW-0862">Zinc</keyword>
<evidence type="ECO:0000256" key="2">
    <source>
        <dbReference type="ARBA" id="ARBA00022723"/>
    </source>
</evidence>
<keyword evidence="2" id="KW-0479">Metal-binding</keyword>
<keyword evidence="8" id="KW-1185">Reference proteome</keyword>
<dbReference type="GO" id="GO:0016787">
    <property type="term" value="F:hydrolase activity"/>
    <property type="evidence" value="ECO:0007669"/>
    <property type="project" value="UniProtKB-KW"/>
</dbReference>
<dbReference type="InterPro" id="IPR036866">
    <property type="entry name" value="RibonucZ/Hydroxyglut_hydro"/>
</dbReference>
<dbReference type="EMBL" id="RBDX01000043">
    <property type="protein sequence ID" value="RKN03862.1"/>
    <property type="molecule type" value="Genomic_DNA"/>
</dbReference>
<proteinExistence type="inferred from homology"/>
<name>A0A3A9VTJ7_9ACTN</name>
<feature type="domain" description="Metallo-beta-lactamase" evidence="5">
    <location>
        <begin position="32"/>
        <end position="264"/>
    </location>
</feature>
<gene>
    <name evidence="7" type="ORF">D7318_30285</name>
    <name evidence="6" type="ORF">D7319_30320</name>
</gene>
<dbReference type="Proteomes" id="UP000275024">
    <property type="component" value="Unassembled WGS sequence"/>
</dbReference>
<dbReference type="SMART" id="SM00849">
    <property type="entry name" value="Lactamase_B"/>
    <property type="match status" value="1"/>
</dbReference>